<accession>A0ABW1VEJ7</accession>
<gene>
    <name evidence="1" type="ORF">ACFQB0_08740</name>
</gene>
<evidence type="ECO:0000313" key="1">
    <source>
        <dbReference type="EMBL" id="MFC6356193.1"/>
    </source>
</evidence>
<organism evidence="1 2">
    <name type="scientific">Luethyella okanaganae</name>
    <dbReference type="NCBI Taxonomy" id="69372"/>
    <lineage>
        <taxon>Bacteria</taxon>
        <taxon>Bacillati</taxon>
        <taxon>Actinomycetota</taxon>
        <taxon>Actinomycetes</taxon>
        <taxon>Micrococcales</taxon>
        <taxon>Microbacteriaceae</taxon>
        <taxon>Luethyella</taxon>
    </lineage>
</organism>
<evidence type="ECO:0000313" key="2">
    <source>
        <dbReference type="Proteomes" id="UP001596306"/>
    </source>
</evidence>
<name>A0ABW1VEJ7_9MICO</name>
<reference evidence="2" key="1">
    <citation type="journal article" date="2019" name="Int. J. Syst. Evol. Microbiol.">
        <title>The Global Catalogue of Microorganisms (GCM) 10K type strain sequencing project: providing services to taxonomists for standard genome sequencing and annotation.</title>
        <authorList>
            <consortium name="The Broad Institute Genomics Platform"/>
            <consortium name="The Broad Institute Genome Sequencing Center for Infectious Disease"/>
            <person name="Wu L."/>
            <person name="Ma J."/>
        </authorList>
    </citation>
    <scope>NUCLEOTIDE SEQUENCE [LARGE SCALE GENOMIC DNA]</scope>
    <source>
        <strain evidence="2">CCUG 43304</strain>
    </source>
</reference>
<keyword evidence="2" id="KW-1185">Reference proteome</keyword>
<comment type="caution">
    <text evidence="1">The sequence shown here is derived from an EMBL/GenBank/DDBJ whole genome shotgun (WGS) entry which is preliminary data.</text>
</comment>
<proteinExistence type="predicted"/>
<dbReference type="EMBL" id="JBHSTP010000002">
    <property type="protein sequence ID" value="MFC6356193.1"/>
    <property type="molecule type" value="Genomic_DNA"/>
</dbReference>
<sequence>MTTAAGSPFTEALVSEDATSEYPARMRRFGQLVGSWAARGHRLDEATGEWHDREFTWIVAFILDGRAVQDIEVVETEQGKRETVATGVRVYDPLAGAWRVSFFSPKTGEYCHLIATSYRGGIRQDGTQTDERPIRWNFSEITADSYVWDGWVSNDGGSNWELTEHVEATRIT</sequence>
<dbReference type="Proteomes" id="UP001596306">
    <property type="component" value="Unassembled WGS sequence"/>
</dbReference>
<evidence type="ECO:0008006" key="3">
    <source>
        <dbReference type="Google" id="ProtNLM"/>
    </source>
</evidence>
<dbReference type="RefSeq" id="WP_386730272.1">
    <property type="nucleotide sequence ID" value="NZ_JBHSTP010000002.1"/>
</dbReference>
<protein>
    <recommendedName>
        <fullName evidence="3">DUF1579 domain-containing protein</fullName>
    </recommendedName>
</protein>